<dbReference type="InterPro" id="IPR026096">
    <property type="entry name" value="R-trans_p"/>
</dbReference>
<evidence type="ECO:0000256" key="5">
    <source>
        <dbReference type="ARBA" id="ARBA00022833"/>
    </source>
</evidence>
<organism evidence="10 11">
    <name type="scientific">Trichobilharzia regenti</name>
    <name type="common">Nasal bird schistosome</name>
    <dbReference type="NCBI Taxonomy" id="157069"/>
    <lineage>
        <taxon>Eukaryota</taxon>
        <taxon>Metazoa</taxon>
        <taxon>Spiralia</taxon>
        <taxon>Lophotrochozoa</taxon>
        <taxon>Platyhelminthes</taxon>
        <taxon>Trematoda</taxon>
        <taxon>Digenea</taxon>
        <taxon>Strigeidida</taxon>
        <taxon>Schistosomatoidea</taxon>
        <taxon>Schistosomatidae</taxon>
        <taxon>Trichobilharzia</taxon>
    </lineage>
</organism>
<keyword evidence="4" id="KW-0863">Zinc-finger</keyword>
<dbReference type="SMART" id="SM01328">
    <property type="entry name" value="zf-3CxxC"/>
    <property type="match status" value="1"/>
</dbReference>
<evidence type="ECO:0000256" key="3">
    <source>
        <dbReference type="ARBA" id="ARBA00022723"/>
    </source>
</evidence>
<keyword evidence="6" id="KW-1133">Transmembrane helix</keyword>
<dbReference type="Proteomes" id="UP000050795">
    <property type="component" value="Unassembled WGS sequence"/>
</dbReference>
<keyword evidence="2" id="KW-0812">Transmembrane</keyword>
<evidence type="ECO:0000256" key="4">
    <source>
        <dbReference type="ARBA" id="ARBA00022771"/>
    </source>
</evidence>
<dbReference type="AlphaFoldDB" id="A0AA85KBM2"/>
<name>A0AA85KBM2_TRIRE</name>
<dbReference type="GO" id="GO:0006612">
    <property type="term" value="P:protein targeting to membrane"/>
    <property type="evidence" value="ECO:0007669"/>
    <property type="project" value="TreeGrafter"/>
</dbReference>
<keyword evidence="5" id="KW-0862">Zinc</keyword>
<feature type="compositionally biased region" description="Low complexity" evidence="8">
    <location>
        <begin position="582"/>
        <end position="603"/>
    </location>
</feature>
<dbReference type="Pfam" id="PF13695">
    <property type="entry name" value="Zn_ribbon_3CxxC"/>
    <property type="match status" value="1"/>
</dbReference>
<keyword evidence="3" id="KW-0479">Metal-binding</keyword>
<dbReference type="PANTHER" id="PTHR14402">
    <property type="entry name" value="RECEPTOR TRANSPORTING PROTEIN"/>
    <property type="match status" value="1"/>
</dbReference>
<evidence type="ECO:0000256" key="6">
    <source>
        <dbReference type="ARBA" id="ARBA00022989"/>
    </source>
</evidence>
<evidence type="ECO:0000256" key="7">
    <source>
        <dbReference type="ARBA" id="ARBA00023136"/>
    </source>
</evidence>
<dbReference type="GO" id="GO:0008270">
    <property type="term" value="F:zinc ion binding"/>
    <property type="evidence" value="ECO:0007669"/>
    <property type="project" value="UniProtKB-KW"/>
</dbReference>
<reference evidence="11" key="2">
    <citation type="submission" date="2023-11" db="UniProtKB">
        <authorList>
            <consortium name="WormBaseParasite"/>
        </authorList>
    </citation>
    <scope>IDENTIFICATION</scope>
</reference>
<evidence type="ECO:0000313" key="11">
    <source>
        <dbReference type="WBParaSite" id="TREG1_75540.1"/>
    </source>
</evidence>
<dbReference type="InterPro" id="IPR027377">
    <property type="entry name" value="ZAR1/RTP1-5-like_Znf-3CxxC"/>
</dbReference>
<sequence>MEYLKVDYYAAMKDTHWDPIFRQLAQLLSNRLLEVCYSRTNLPGDLWGLSKLQKVHLEGDIKARNNCHVDANSGSSSSSSRPCSKIRLFLKYFNENNHNNSDSGGGTESQCIVNLEKVTLTTKQPMSPCFLQPYIQMHQERLEPYNCPMKSQNGYHIAERNHGYLPVNLSQCYTMDLPLNSSSNIPLIPRVDNPPILDLLQMTDYTKPSLWNVNNLTNTPNDLNSRLLRLLNLQAFNNRLGFLNNTQFLNNLVHKEYQSLLNLINILSCSKYQHLLTETCHTTPYSNPLHMNRLLLTTDELSMKAADTLFNRHNCIHNESSTILKNALSTPLKTLDFSHRRDDANFENSFLIYQPLLTQINNNFSRANYNLMRANHLPFYRPIHPVHLQPRVVFNVLSPNSTSVDQLNFLLKTVSPSNKRYCRLDMLFVQDEAKTRFMCQQCKREWTSMKGTISFLVILSAYTTGLIHLFDYWIINPGANVFFEIFPQVCSTCQNLCEPKWYPEEIDKVIRNLFVKIHHNFYKSVVHWDDRWDKRRRDGKPIGPHNSQNCIACQNGLCRGVNANSKAHVNDTGTEPGTNEALNTNDNPLSSTSSSSTEGDLSSAQIQQSQEGGLLMENPPKSPPCKRRAVE</sequence>
<feature type="region of interest" description="Disordered" evidence="8">
    <location>
        <begin position="569"/>
        <end position="631"/>
    </location>
</feature>
<evidence type="ECO:0000256" key="2">
    <source>
        <dbReference type="ARBA" id="ARBA00022692"/>
    </source>
</evidence>
<evidence type="ECO:0000259" key="9">
    <source>
        <dbReference type="SMART" id="SM01328"/>
    </source>
</evidence>
<comment type="subcellular location">
    <subcellularLocation>
        <location evidence="1">Membrane</location>
        <topology evidence="1">Single-pass membrane protein</topology>
    </subcellularLocation>
</comment>
<feature type="domain" description="3CxxC-type" evidence="9">
    <location>
        <begin position="432"/>
        <end position="556"/>
    </location>
</feature>
<proteinExistence type="predicted"/>
<dbReference type="PANTHER" id="PTHR14402:SF10">
    <property type="entry name" value="3CXXC-TYPE DOMAIN-CONTAINING PROTEIN"/>
    <property type="match status" value="1"/>
</dbReference>
<dbReference type="WBParaSite" id="TREG1_75540.1">
    <property type="protein sequence ID" value="TREG1_75540.1"/>
    <property type="gene ID" value="TREG1_75540"/>
</dbReference>
<evidence type="ECO:0000256" key="8">
    <source>
        <dbReference type="SAM" id="MobiDB-lite"/>
    </source>
</evidence>
<feature type="compositionally biased region" description="Polar residues" evidence="8">
    <location>
        <begin position="569"/>
        <end position="581"/>
    </location>
</feature>
<dbReference type="GO" id="GO:0031849">
    <property type="term" value="F:olfactory receptor binding"/>
    <property type="evidence" value="ECO:0007669"/>
    <property type="project" value="TreeGrafter"/>
</dbReference>
<accession>A0AA85KBM2</accession>
<reference evidence="10" key="1">
    <citation type="submission" date="2022-06" db="EMBL/GenBank/DDBJ databases">
        <authorList>
            <person name="Berger JAMES D."/>
            <person name="Berger JAMES D."/>
        </authorList>
    </citation>
    <scope>NUCLEOTIDE SEQUENCE [LARGE SCALE GENOMIC DNA]</scope>
</reference>
<evidence type="ECO:0000313" key="10">
    <source>
        <dbReference type="Proteomes" id="UP000050795"/>
    </source>
</evidence>
<protein>
    <recommendedName>
        <fullName evidence="9">3CxxC-type domain-containing protein</fullName>
    </recommendedName>
</protein>
<keyword evidence="7" id="KW-0472">Membrane</keyword>
<dbReference type="GO" id="GO:0051205">
    <property type="term" value="P:protein insertion into membrane"/>
    <property type="evidence" value="ECO:0007669"/>
    <property type="project" value="TreeGrafter"/>
</dbReference>
<dbReference type="GO" id="GO:0016020">
    <property type="term" value="C:membrane"/>
    <property type="evidence" value="ECO:0007669"/>
    <property type="project" value="UniProtKB-SubCell"/>
</dbReference>
<evidence type="ECO:0000256" key="1">
    <source>
        <dbReference type="ARBA" id="ARBA00004167"/>
    </source>
</evidence>
<keyword evidence="10" id="KW-1185">Reference proteome</keyword>